<feature type="transmembrane region" description="Helical" evidence="1">
    <location>
        <begin position="7"/>
        <end position="28"/>
    </location>
</feature>
<keyword evidence="1" id="KW-0812">Transmembrane</keyword>
<sequence length="62" mass="7055">MWQRGLNWTAIVVVGIFGLMWVGIVIYADKGSPPWMRIVQVIFGLLLLAWSVRKTVHMLSKA</sequence>
<reference evidence="2 3" key="1">
    <citation type="submission" date="2020-08" db="EMBL/GenBank/DDBJ databases">
        <title>Sequencing the genomes of 1000 actinobacteria strains.</title>
        <authorList>
            <person name="Klenk H.-P."/>
        </authorList>
    </citation>
    <scope>NUCLEOTIDE SEQUENCE [LARGE SCALE GENOMIC DNA]</scope>
    <source>
        <strain evidence="2 3">DSM 43768</strain>
    </source>
</reference>
<dbReference type="AlphaFoldDB" id="A0A7X0TWK6"/>
<evidence type="ECO:0000256" key="1">
    <source>
        <dbReference type="SAM" id="Phobius"/>
    </source>
</evidence>
<comment type="caution">
    <text evidence="2">The sequence shown here is derived from an EMBL/GenBank/DDBJ whole genome shotgun (WGS) entry which is preliminary data.</text>
</comment>
<dbReference type="Proteomes" id="UP000565579">
    <property type="component" value="Unassembled WGS sequence"/>
</dbReference>
<feature type="transmembrane region" description="Helical" evidence="1">
    <location>
        <begin position="34"/>
        <end position="52"/>
    </location>
</feature>
<keyword evidence="1" id="KW-0472">Membrane</keyword>
<protein>
    <submittedName>
        <fullName evidence="2">F0F1-type ATP synthase assembly protein I</fullName>
    </submittedName>
</protein>
<gene>
    <name evidence="2" type="ORF">HD593_001079</name>
</gene>
<dbReference type="EMBL" id="JACHMI010000001">
    <property type="protein sequence ID" value="MBB6546284.1"/>
    <property type="molecule type" value="Genomic_DNA"/>
</dbReference>
<keyword evidence="3" id="KW-1185">Reference proteome</keyword>
<proteinExistence type="predicted"/>
<dbReference type="RefSeq" id="WP_185100992.1">
    <property type="nucleotide sequence ID" value="NZ_BAAAXY010000040.1"/>
</dbReference>
<name>A0A7X0TWK6_9ACTN</name>
<accession>A0A7X0TWK6</accession>
<keyword evidence="1" id="KW-1133">Transmembrane helix</keyword>
<evidence type="ECO:0000313" key="3">
    <source>
        <dbReference type="Proteomes" id="UP000565579"/>
    </source>
</evidence>
<organism evidence="2 3">
    <name type="scientific">Nonomuraea rubra</name>
    <dbReference type="NCBI Taxonomy" id="46180"/>
    <lineage>
        <taxon>Bacteria</taxon>
        <taxon>Bacillati</taxon>
        <taxon>Actinomycetota</taxon>
        <taxon>Actinomycetes</taxon>
        <taxon>Streptosporangiales</taxon>
        <taxon>Streptosporangiaceae</taxon>
        <taxon>Nonomuraea</taxon>
    </lineage>
</organism>
<evidence type="ECO:0000313" key="2">
    <source>
        <dbReference type="EMBL" id="MBB6546284.1"/>
    </source>
</evidence>